<name>A0A834W847_9FABA</name>
<feature type="region of interest" description="Disordered" evidence="1">
    <location>
        <begin position="1"/>
        <end position="23"/>
    </location>
</feature>
<gene>
    <name evidence="2" type="ORF">G2W53_032989</name>
</gene>
<protein>
    <submittedName>
        <fullName evidence="2">Uncharacterized protein</fullName>
    </submittedName>
</protein>
<dbReference type="Proteomes" id="UP000634136">
    <property type="component" value="Unassembled WGS sequence"/>
</dbReference>
<dbReference type="EMBL" id="JAAIUW010000010">
    <property type="protein sequence ID" value="KAF7812013.1"/>
    <property type="molecule type" value="Genomic_DNA"/>
</dbReference>
<feature type="compositionally biased region" description="Basic and acidic residues" evidence="1">
    <location>
        <begin position="1"/>
        <end position="10"/>
    </location>
</feature>
<proteinExistence type="predicted"/>
<reference evidence="2" key="1">
    <citation type="submission" date="2020-09" db="EMBL/GenBank/DDBJ databases">
        <title>Genome-Enabled Discovery of Anthraquinone Biosynthesis in Senna tora.</title>
        <authorList>
            <person name="Kang S.-H."/>
            <person name="Pandey R.P."/>
            <person name="Lee C.-M."/>
            <person name="Sim J.-S."/>
            <person name="Jeong J.-T."/>
            <person name="Choi B.-S."/>
            <person name="Jung M."/>
            <person name="Ginzburg D."/>
            <person name="Zhao K."/>
            <person name="Won S.Y."/>
            <person name="Oh T.-J."/>
            <person name="Yu Y."/>
            <person name="Kim N.-H."/>
            <person name="Lee O.R."/>
            <person name="Lee T.-H."/>
            <person name="Bashyal P."/>
            <person name="Kim T.-S."/>
            <person name="Lee W.-H."/>
            <person name="Kawkins C."/>
            <person name="Kim C.-K."/>
            <person name="Kim J.S."/>
            <person name="Ahn B.O."/>
            <person name="Rhee S.Y."/>
            <person name="Sohng J.K."/>
        </authorList>
    </citation>
    <scope>NUCLEOTIDE SEQUENCE</scope>
    <source>
        <tissue evidence="2">Leaf</tissue>
    </source>
</reference>
<evidence type="ECO:0000313" key="3">
    <source>
        <dbReference type="Proteomes" id="UP000634136"/>
    </source>
</evidence>
<feature type="compositionally biased region" description="Polar residues" evidence="1">
    <location>
        <begin position="13"/>
        <end position="23"/>
    </location>
</feature>
<organism evidence="2 3">
    <name type="scientific">Senna tora</name>
    <dbReference type="NCBI Taxonomy" id="362788"/>
    <lineage>
        <taxon>Eukaryota</taxon>
        <taxon>Viridiplantae</taxon>
        <taxon>Streptophyta</taxon>
        <taxon>Embryophyta</taxon>
        <taxon>Tracheophyta</taxon>
        <taxon>Spermatophyta</taxon>
        <taxon>Magnoliopsida</taxon>
        <taxon>eudicotyledons</taxon>
        <taxon>Gunneridae</taxon>
        <taxon>Pentapetalae</taxon>
        <taxon>rosids</taxon>
        <taxon>fabids</taxon>
        <taxon>Fabales</taxon>
        <taxon>Fabaceae</taxon>
        <taxon>Caesalpinioideae</taxon>
        <taxon>Cassia clade</taxon>
        <taxon>Senna</taxon>
    </lineage>
</organism>
<dbReference type="AlphaFoldDB" id="A0A834W847"/>
<sequence length="23" mass="2539">MERPASDHGQIRSYGSTRSKTSS</sequence>
<evidence type="ECO:0000313" key="2">
    <source>
        <dbReference type="EMBL" id="KAF7812013.1"/>
    </source>
</evidence>
<evidence type="ECO:0000256" key="1">
    <source>
        <dbReference type="SAM" id="MobiDB-lite"/>
    </source>
</evidence>
<keyword evidence="3" id="KW-1185">Reference proteome</keyword>
<accession>A0A834W847</accession>
<comment type="caution">
    <text evidence="2">The sequence shown here is derived from an EMBL/GenBank/DDBJ whole genome shotgun (WGS) entry which is preliminary data.</text>
</comment>